<feature type="non-terminal residue" evidence="1">
    <location>
        <position position="117"/>
    </location>
</feature>
<dbReference type="Gene3D" id="3.90.1720.10">
    <property type="entry name" value="endopeptidase domain like (from Nostoc punctiforme)"/>
    <property type="match status" value="1"/>
</dbReference>
<organism evidence="1">
    <name type="scientific">Trepomonas sp. PC1</name>
    <dbReference type="NCBI Taxonomy" id="1076344"/>
    <lineage>
        <taxon>Eukaryota</taxon>
        <taxon>Metamonada</taxon>
        <taxon>Diplomonadida</taxon>
        <taxon>Hexamitidae</taxon>
        <taxon>Hexamitinae</taxon>
        <taxon>Trepomonas</taxon>
    </lineage>
</organism>
<accession>A0A146KEV9</accession>
<evidence type="ECO:0000313" key="1">
    <source>
        <dbReference type="EMBL" id="JAP95017.1"/>
    </source>
</evidence>
<feature type="non-terminal residue" evidence="1">
    <location>
        <position position="1"/>
    </location>
</feature>
<dbReference type="EMBL" id="GDID01001589">
    <property type="protein sequence ID" value="JAP95017.1"/>
    <property type="molecule type" value="Transcribed_RNA"/>
</dbReference>
<protein>
    <submittedName>
        <fullName evidence="1">Putative cytoplasmic protein</fullName>
    </submittedName>
</protein>
<proteinExistence type="predicted"/>
<name>A0A146KEV9_9EUKA</name>
<sequence length="117" mass="12573">KTLASTNIKGTAAAKSTGTCGKVVRAAIQSARKEKVEGTGIKSAKDLGPWLTARDYKVSTHTKDTAVNGDVVIFEGTTKHPDGHIAIYCDDGKWRSDFVQNGFYPYADGSQPGYTIY</sequence>
<gene>
    <name evidence="1" type="ORF">TPC1_12115</name>
</gene>
<dbReference type="AlphaFoldDB" id="A0A146KEV9"/>
<reference evidence="1" key="1">
    <citation type="submission" date="2015-07" db="EMBL/GenBank/DDBJ databases">
        <title>Adaptation to a free-living lifestyle via gene acquisitions in the diplomonad Trepomonas sp. PC1.</title>
        <authorList>
            <person name="Xu F."/>
            <person name="Jerlstrom-Hultqvist J."/>
            <person name="Kolisko M."/>
            <person name="Simpson A.G.B."/>
            <person name="Roger A.J."/>
            <person name="Svard S.G."/>
            <person name="Andersson J.O."/>
        </authorList>
    </citation>
    <scope>NUCLEOTIDE SEQUENCE</scope>
    <source>
        <strain evidence="1">PC1</strain>
    </source>
</reference>